<accession>A0A9Q1UWP6</accession>
<dbReference type="OrthoDB" id="1836949at2"/>
<dbReference type="EMBL" id="LGVR01000060">
    <property type="protein sequence ID" value="KOA84984.1"/>
    <property type="molecule type" value="Genomic_DNA"/>
</dbReference>
<reference evidence="1 2" key="1">
    <citation type="submission" date="2015-07" db="EMBL/GenBank/DDBJ databases">
        <title>Draft genome sequences of 17 French Clostridium botulinum group III.</title>
        <authorList>
            <person name="Woudstra C."/>
            <person name="Le Marechal C."/>
            <person name="Souillard R."/>
            <person name="Bayon-Auboyer M.-H."/>
            <person name="Dessouter D."/>
            <person name="Fach P."/>
        </authorList>
    </citation>
    <scope>NUCLEOTIDE SEQUENCE [LARGE SCALE GENOMIC DNA]</scope>
    <source>
        <strain evidence="1 2">12LNRI-CD</strain>
        <plasmid evidence="1">p1BKT015925</plasmid>
    </source>
</reference>
<proteinExistence type="predicted"/>
<evidence type="ECO:0000313" key="2">
    <source>
        <dbReference type="Proteomes" id="UP000037540"/>
    </source>
</evidence>
<dbReference type="Proteomes" id="UP000037540">
    <property type="component" value="Unassembled WGS sequence"/>
</dbReference>
<dbReference type="SUPFAM" id="SSF47240">
    <property type="entry name" value="Ferritin-like"/>
    <property type="match status" value="2"/>
</dbReference>
<evidence type="ECO:0000313" key="1">
    <source>
        <dbReference type="EMBL" id="KOA84984.1"/>
    </source>
</evidence>
<dbReference type="RefSeq" id="WP_013720874.1">
    <property type="nucleotide sequence ID" value="NZ_LGVO01000061.1"/>
</dbReference>
<dbReference type="InterPro" id="IPR009078">
    <property type="entry name" value="Ferritin-like_SF"/>
</dbReference>
<protein>
    <recommendedName>
        <fullName evidence="3">Ferritin-like domain-containing protein</fullName>
    </recommendedName>
</protein>
<dbReference type="AlphaFoldDB" id="A0A9Q1UWP6"/>
<keyword evidence="1" id="KW-0614">Plasmid</keyword>
<sequence>MSLNPFEEKPVCVESTIEDWNKLYPEKYDKNEVDPYTKTRIILMNGTEFEATWFSHQFSRHCDNNDIRRELALMRRVEQQQQKKISNLRPLNETILETTISYEQLAVDLTCALAKSEKDLDVKNALNFALLEDFDHLYRYADLLEMEQGVKAEKLVGHYTEIMPGRPTISHHRHPYDSMKRSTDSKKADLLTNLNIGIITAAEQQTMNYYMNISSLYKNDIGRKLYLEIGMVEEQHVSQYGSLKDTRCTWLEELLMHEYTECYLYYSCYEDEKDENIKKIWEQCFTQEVAHLHKAAELLKKYENKDWQQVIPNGTFPKLLNLGPNKEYLREILKTVRLTAKREDYAEVNTLPNDYDFFKYQNLVNKNINDVSSHVVIDDYINKKGMDYRFEESPNPIDELRDRKCDNTTVGRTK</sequence>
<evidence type="ECO:0008006" key="3">
    <source>
        <dbReference type="Google" id="ProtNLM"/>
    </source>
</evidence>
<name>A0A9Q1UWP6_CLOBO</name>
<geneLocation type="plasmid" evidence="1">
    <name>p1BKT015925</name>
</geneLocation>
<organism evidence="1 2">
    <name type="scientific">Clostridium botulinum</name>
    <dbReference type="NCBI Taxonomy" id="1491"/>
    <lineage>
        <taxon>Bacteria</taxon>
        <taxon>Bacillati</taxon>
        <taxon>Bacillota</taxon>
        <taxon>Clostridia</taxon>
        <taxon>Eubacteriales</taxon>
        <taxon>Clostridiaceae</taxon>
        <taxon>Clostridium</taxon>
    </lineage>
</organism>
<gene>
    <name evidence="1" type="ORF">ADU74_09950</name>
</gene>
<comment type="caution">
    <text evidence="1">The sequence shown here is derived from an EMBL/GenBank/DDBJ whole genome shotgun (WGS) entry which is preliminary data.</text>
</comment>